<name>A0A3A8FGY8_9GAMM</name>
<organism evidence="2 3">
    <name type="scientific">Acinetobacter rongchengensis</name>
    <dbReference type="NCBI Taxonomy" id="2419601"/>
    <lineage>
        <taxon>Bacteria</taxon>
        <taxon>Pseudomonadati</taxon>
        <taxon>Pseudomonadota</taxon>
        <taxon>Gammaproteobacteria</taxon>
        <taxon>Moraxellales</taxon>
        <taxon>Moraxellaceae</taxon>
        <taxon>Acinetobacter</taxon>
    </lineage>
</organism>
<keyword evidence="1" id="KW-0732">Signal</keyword>
<keyword evidence="3" id="KW-1185">Reference proteome</keyword>
<dbReference type="AlphaFoldDB" id="A0A3A8FGY8"/>
<dbReference type="OrthoDB" id="6706478at2"/>
<evidence type="ECO:0000313" key="3">
    <source>
        <dbReference type="Proteomes" id="UP000280405"/>
    </source>
</evidence>
<protein>
    <submittedName>
        <fullName evidence="2">Uncharacterized protein</fullName>
    </submittedName>
</protein>
<evidence type="ECO:0000313" key="2">
    <source>
        <dbReference type="EMBL" id="RKG40023.1"/>
    </source>
</evidence>
<reference evidence="2 3" key="1">
    <citation type="submission" date="2018-09" db="EMBL/GenBank/DDBJ databases">
        <title>The draft genome of Acinetobacter spp. strains.</title>
        <authorList>
            <person name="Qin J."/>
            <person name="Feng Y."/>
            <person name="Zong Z."/>
        </authorList>
    </citation>
    <scope>NUCLEOTIDE SEQUENCE [LARGE SCALE GENOMIC DNA]</scope>
    <source>
        <strain evidence="2 3">WCHAc060115</strain>
    </source>
</reference>
<gene>
    <name evidence="2" type="ORF">D7V20_02820</name>
</gene>
<feature type="signal peptide" evidence="1">
    <location>
        <begin position="1"/>
        <end position="19"/>
    </location>
</feature>
<dbReference type="Proteomes" id="UP000280405">
    <property type="component" value="Unassembled WGS sequence"/>
</dbReference>
<sequence>MKKIFPLLLLLAIGNFAHATSRESLPRDVEKLLPEAKIKPEDASKWNLGAGVTQKMIHVNGEWVNPYGIAYVKLGSFYNDDHAFGGQIGYRIPVALNGTDKNGFYLGVYGGSLQSKSVDGKDEVQYGAGGDLSYVLLNKERISTFSVGIGAGSELHDKNGKMIVETRPQIQFSYTLSVGF</sequence>
<evidence type="ECO:0000256" key="1">
    <source>
        <dbReference type="SAM" id="SignalP"/>
    </source>
</evidence>
<proteinExistence type="predicted"/>
<comment type="caution">
    <text evidence="2">The sequence shown here is derived from an EMBL/GenBank/DDBJ whole genome shotgun (WGS) entry which is preliminary data.</text>
</comment>
<accession>A0A3A8FGY8</accession>
<dbReference type="EMBL" id="RAXT01000003">
    <property type="protein sequence ID" value="RKG40023.1"/>
    <property type="molecule type" value="Genomic_DNA"/>
</dbReference>
<feature type="chain" id="PRO_5017465918" evidence="1">
    <location>
        <begin position="20"/>
        <end position="180"/>
    </location>
</feature>
<dbReference type="RefSeq" id="WP_120382825.1">
    <property type="nucleotide sequence ID" value="NZ_RAXT01000003.1"/>
</dbReference>